<organism evidence="3 4">
    <name type="scientific">Operophtera brumata</name>
    <name type="common">Winter moth</name>
    <name type="synonym">Phalaena brumata</name>
    <dbReference type="NCBI Taxonomy" id="104452"/>
    <lineage>
        <taxon>Eukaryota</taxon>
        <taxon>Metazoa</taxon>
        <taxon>Ecdysozoa</taxon>
        <taxon>Arthropoda</taxon>
        <taxon>Hexapoda</taxon>
        <taxon>Insecta</taxon>
        <taxon>Pterygota</taxon>
        <taxon>Neoptera</taxon>
        <taxon>Endopterygota</taxon>
        <taxon>Lepidoptera</taxon>
        <taxon>Glossata</taxon>
        <taxon>Ditrysia</taxon>
        <taxon>Geometroidea</taxon>
        <taxon>Geometridae</taxon>
        <taxon>Larentiinae</taxon>
        <taxon>Operophtera</taxon>
    </lineage>
</organism>
<accession>A0A0L7LTH7</accession>
<dbReference type="Proteomes" id="UP000037510">
    <property type="component" value="Unassembled WGS sequence"/>
</dbReference>
<dbReference type="GO" id="GO:0007062">
    <property type="term" value="P:sister chromatid cohesion"/>
    <property type="evidence" value="ECO:0007669"/>
    <property type="project" value="TreeGrafter"/>
</dbReference>
<protein>
    <submittedName>
        <fullName evidence="3">Putative stromal antigen</fullName>
    </submittedName>
</protein>
<dbReference type="PANTHER" id="PTHR11199:SF0">
    <property type="entry name" value="LD34181P-RELATED"/>
    <property type="match status" value="1"/>
</dbReference>
<evidence type="ECO:0000313" key="4">
    <source>
        <dbReference type="Proteomes" id="UP000037510"/>
    </source>
</evidence>
<feature type="domain" description="Cohesin subunit SCC3/SA HEAT-repeats" evidence="2">
    <location>
        <begin position="1"/>
        <end position="194"/>
    </location>
</feature>
<dbReference type="GO" id="GO:0005634">
    <property type="term" value="C:nucleus"/>
    <property type="evidence" value="ECO:0007669"/>
    <property type="project" value="TreeGrafter"/>
</dbReference>
<evidence type="ECO:0000313" key="3">
    <source>
        <dbReference type="EMBL" id="KOB78546.1"/>
    </source>
</evidence>
<keyword evidence="4" id="KW-1185">Reference proteome</keyword>
<dbReference type="PANTHER" id="PTHR11199">
    <property type="entry name" value="STROMAL ANTIGEN"/>
    <property type="match status" value="1"/>
</dbReference>
<name>A0A0L7LTH7_OPEBR</name>
<dbReference type="AlphaFoldDB" id="A0A0L7LTH7"/>
<evidence type="ECO:0000259" key="2">
    <source>
        <dbReference type="Pfam" id="PF24571"/>
    </source>
</evidence>
<dbReference type="InterPro" id="IPR039662">
    <property type="entry name" value="Cohesin_Scc3/SA"/>
</dbReference>
<dbReference type="GO" id="GO:0008278">
    <property type="term" value="C:cohesin complex"/>
    <property type="evidence" value="ECO:0007669"/>
    <property type="project" value="TreeGrafter"/>
</dbReference>
<dbReference type="InterPro" id="IPR056396">
    <property type="entry name" value="HEAT_SCC3-SA"/>
</dbReference>
<dbReference type="STRING" id="104452.A0A0L7LTH7"/>
<comment type="similarity">
    <text evidence="1">Belongs to the SCC3 family.</text>
</comment>
<evidence type="ECO:0000256" key="1">
    <source>
        <dbReference type="ARBA" id="ARBA00005486"/>
    </source>
</evidence>
<dbReference type="EMBL" id="JTDY01000156">
    <property type="protein sequence ID" value="KOB78546.1"/>
    <property type="molecule type" value="Genomic_DNA"/>
</dbReference>
<dbReference type="Pfam" id="PF24571">
    <property type="entry name" value="HEAT_SCC3-SA"/>
    <property type="match status" value="1"/>
</dbReference>
<dbReference type="GO" id="GO:0000785">
    <property type="term" value="C:chromatin"/>
    <property type="evidence" value="ECO:0007669"/>
    <property type="project" value="TreeGrafter"/>
</dbReference>
<sequence>MTTHFMATLPALLEKFGADPEKLTNLVSIPQHMDLELYTTQRQEANLTLLLNKIRDIVSIQTEAEVVETCGRTLEALCGEQCGVYTRCNVARATITDMCVNRYKEAIDEYRTLIEGCNACGVPQGETPDADEVFNVVNSLRKVSIMYMCHNLNDTNIWDSLFDDLPKCLAQNESQMPTQALVYVVRACFYSVVWSLHALEERVASGGGAPAVAEEAAALRARLHAYCAAYTSLCDLLIVFAEQLVLTGGGGGAVLRSLVYEPDAALADMLNRFIQEFVFVHHNYDGSVWGTSFGKWDSKSNGPRTK</sequence>
<comment type="caution">
    <text evidence="3">The sequence shown here is derived from an EMBL/GenBank/DDBJ whole genome shotgun (WGS) entry which is preliminary data.</text>
</comment>
<reference evidence="3 4" key="1">
    <citation type="journal article" date="2015" name="Genome Biol. Evol.">
        <title>The genome of winter moth (Operophtera brumata) provides a genomic perspective on sexual dimorphism and phenology.</title>
        <authorList>
            <person name="Derks M.F."/>
            <person name="Smit S."/>
            <person name="Salis L."/>
            <person name="Schijlen E."/>
            <person name="Bossers A."/>
            <person name="Mateman C."/>
            <person name="Pijl A.S."/>
            <person name="de Ridder D."/>
            <person name="Groenen M.A."/>
            <person name="Visser M.E."/>
            <person name="Megens H.J."/>
        </authorList>
    </citation>
    <scope>NUCLEOTIDE SEQUENCE [LARGE SCALE GENOMIC DNA]</scope>
    <source>
        <strain evidence="3">WM2013NL</strain>
        <tissue evidence="3">Head and thorax</tissue>
    </source>
</reference>
<proteinExistence type="inferred from homology"/>
<gene>
    <name evidence="3" type="ORF">OBRU01_02129</name>
</gene>
<dbReference type="GO" id="GO:0003682">
    <property type="term" value="F:chromatin binding"/>
    <property type="evidence" value="ECO:0007669"/>
    <property type="project" value="TreeGrafter"/>
</dbReference>